<sequence>MSTPPLRVLVAGESWIKHTIHMKGFDQFHNTEY</sequence>
<dbReference type="Pfam" id="PF07090">
    <property type="entry name" value="GATase1_like"/>
    <property type="match status" value="1"/>
</dbReference>
<feature type="domain" description="Putative glutamine amidotransferase" evidence="1">
    <location>
        <begin position="7"/>
        <end position="33"/>
    </location>
</feature>
<dbReference type="EMBL" id="JAAXKZ010000225">
    <property type="protein sequence ID" value="NMH95613.1"/>
    <property type="molecule type" value="Genomic_DNA"/>
</dbReference>
<gene>
    <name evidence="2" type="ORF">HF519_29575</name>
</gene>
<organism evidence="2 3">
    <name type="scientific">Pseudonocardia bannensis</name>
    <dbReference type="NCBI Taxonomy" id="630973"/>
    <lineage>
        <taxon>Bacteria</taxon>
        <taxon>Bacillati</taxon>
        <taxon>Actinomycetota</taxon>
        <taxon>Actinomycetes</taxon>
        <taxon>Pseudonocardiales</taxon>
        <taxon>Pseudonocardiaceae</taxon>
        <taxon>Pseudonocardia</taxon>
    </lineage>
</organism>
<evidence type="ECO:0000313" key="3">
    <source>
        <dbReference type="Proteomes" id="UP000586918"/>
    </source>
</evidence>
<keyword evidence="3" id="KW-1185">Reference proteome</keyword>
<dbReference type="InterPro" id="IPR010768">
    <property type="entry name" value="GATase1-like"/>
</dbReference>
<protein>
    <submittedName>
        <fullName evidence="2">Cytoplasmic protein</fullName>
    </submittedName>
</protein>
<dbReference type="AlphaFoldDB" id="A0A848DSX7"/>
<feature type="non-terminal residue" evidence="2">
    <location>
        <position position="33"/>
    </location>
</feature>
<evidence type="ECO:0000313" key="2">
    <source>
        <dbReference type="EMBL" id="NMH95613.1"/>
    </source>
</evidence>
<name>A0A848DSX7_9PSEU</name>
<comment type="caution">
    <text evidence="2">The sequence shown here is derived from an EMBL/GenBank/DDBJ whole genome shotgun (WGS) entry which is preliminary data.</text>
</comment>
<proteinExistence type="predicted"/>
<evidence type="ECO:0000259" key="1">
    <source>
        <dbReference type="Pfam" id="PF07090"/>
    </source>
</evidence>
<reference evidence="2 3" key="1">
    <citation type="submission" date="2020-04" db="EMBL/GenBank/DDBJ databases">
        <authorList>
            <person name="Klaysubun C."/>
            <person name="Duangmal K."/>
            <person name="Lipun K."/>
        </authorList>
    </citation>
    <scope>NUCLEOTIDE SEQUENCE [LARGE SCALE GENOMIC DNA]</scope>
    <source>
        <strain evidence="2 3">DSM 45300</strain>
    </source>
</reference>
<dbReference type="Proteomes" id="UP000586918">
    <property type="component" value="Unassembled WGS sequence"/>
</dbReference>
<accession>A0A848DSX7</accession>